<keyword evidence="1" id="KW-0472">Membrane</keyword>
<feature type="transmembrane region" description="Helical" evidence="1">
    <location>
        <begin position="183"/>
        <end position="205"/>
    </location>
</feature>
<feature type="transmembrane region" description="Helical" evidence="1">
    <location>
        <begin position="21"/>
        <end position="39"/>
    </location>
</feature>
<organism evidence="2 3">
    <name type="scientific">Lentilactobacillus diolivorans DSM 14421</name>
    <dbReference type="NCBI Taxonomy" id="1423739"/>
    <lineage>
        <taxon>Bacteria</taxon>
        <taxon>Bacillati</taxon>
        <taxon>Bacillota</taxon>
        <taxon>Bacilli</taxon>
        <taxon>Lactobacillales</taxon>
        <taxon>Lactobacillaceae</taxon>
        <taxon>Lentilactobacillus</taxon>
    </lineage>
</organism>
<proteinExistence type="predicted"/>
<dbReference type="EMBL" id="AZEY01000050">
    <property type="protein sequence ID" value="KRL66095.1"/>
    <property type="molecule type" value="Genomic_DNA"/>
</dbReference>
<evidence type="ECO:0000313" key="2">
    <source>
        <dbReference type="EMBL" id="KRL66095.1"/>
    </source>
</evidence>
<gene>
    <name evidence="2" type="ORF">FC85_GL002941</name>
</gene>
<accession>A0A0R1SAI9</accession>
<evidence type="ECO:0000256" key="1">
    <source>
        <dbReference type="SAM" id="Phobius"/>
    </source>
</evidence>
<dbReference type="AlphaFoldDB" id="A0A0R1SAI9"/>
<dbReference type="GO" id="GO:0005886">
    <property type="term" value="C:plasma membrane"/>
    <property type="evidence" value="ECO:0007669"/>
    <property type="project" value="UniProtKB-SubCell"/>
</dbReference>
<feature type="transmembrane region" description="Helical" evidence="1">
    <location>
        <begin position="74"/>
        <end position="91"/>
    </location>
</feature>
<dbReference type="STRING" id="1423739.FC85_GL002941"/>
<feature type="transmembrane region" description="Helical" evidence="1">
    <location>
        <begin position="151"/>
        <end position="171"/>
    </location>
</feature>
<dbReference type="RefSeq" id="WP_057864499.1">
    <property type="nucleotide sequence ID" value="NZ_AZEY01000050.1"/>
</dbReference>
<name>A0A0R1SAI9_9LACO</name>
<reference evidence="2 3" key="1">
    <citation type="journal article" date="2015" name="Genome Announc.">
        <title>Expanding the biotechnology potential of lactobacilli through comparative genomics of 213 strains and associated genera.</title>
        <authorList>
            <person name="Sun Z."/>
            <person name="Harris H.M."/>
            <person name="McCann A."/>
            <person name="Guo C."/>
            <person name="Argimon S."/>
            <person name="Zhang W."/>
            <person name="Yang X."/>
            <person name="Jeffery I.B."/>
            <person name="Cooney J.C."/>
            <person name="Kagawa T.F."/>
            <person name="Liu W."/>
            <person name="Song Y."/>
            <person name="Salvetti E."/>
            <person name="Wrobel A."/>
            <person name="Rasinkangas P."/>
            <person name="Parkhill J."/>
            <person name="Rea M.C."/>
            <person name="O'Sullivan O."/>
            <person name="Ritari J."/>
            <person name="Douillard F.P."/>
            <person name="Paul Ross R."/>
            <person name="Yang R."/>
            <person name="Briner A.E."/>
            <person name="Felis G.E."/>
            <person name="de Vos W.M."/>
            <person name="Barrangou R."/>
            <person name="Klaenhammer T.R."/>
            <person name="Caufield P.W."/>
            <person name="Cui Y."/>
            <person name="Zhang H."/>
            <person name="O'Toole P.W."/>
        </authorList>
    </citation>
    <scope>NUCLEOTIDE SEQUENCE [LARGE SCALE GENOMIC DNA]</scope>
    <source>
        <strain evidence="2 3">DSM 14421</strain>
    </source>
</reference>
<evidence type="ECO:0000313" key="3">
    <source>
        <dbReference type="Proteomes" id="UP000052013"/>
    </source>
</evidence>
<sequence length="254" mass="28696">MKQLFIFSKKELTECIKTKRFLIAEIIFILFGLMNPLLAKLMPRIIESTLPKNTSTSIPTPTSLDSWTQFFKNINQLGLIILVILFCDIVSRELANGYLINFLTKGLSRWAIILSKQFLIWFVWTISLLTSFLVTAGYTRYYFNDQLSRHLFPAIFALWLFGMLLMTVVVTGSTISANGAKGLFLSGGFYALGLFSTIFTTTKSYNPFSLMTQNVQLLQGKQNLANYGSALLITVFLIITSLIISLTVLNHKQI</sequence>
<dbReference type="PATRIC" id="fig|1423739.3.peg.3059"/>
<dbReference type="GO" id="GO:0140359">
    <property type="term" value="F:ABC-type transporter activity"/>
    <property type="evidence" value="ECO:0007669"/>
    <property type="project" value="InterPro"/>
</dbReference>
<dbReference type="PANTHER" id="PTHR43471">
    <property type="entry name" value="ABC TRANSPORTER PERMEASE"/>
    <property type="match status" value="1"/>
</dbReference>
<feature type="transmembrane region" description="Helical" evidence="1">
    <location>
        <begin position="118"/>
        <end position="139"/>
    </location>
</feature>
<keyword evidence="1" id="KW-1133">Transmembrane helix</keyword>
<keyword evidence="1" id="KW-0812">Transmembrane</keyword>
<protein>
    <submittedName>
        <fullName evidence="2">ABC superfamily ATP binding cassette transporter, permease protein</fullName>
    </submittedName>
</protein>
<dbReference type="Proteomes" id="UP000052013">
    <property type="component" value="Unassembled WGS sequence"/>
</dbReference>
<feature type="transmembrane region" description="Helical" evidence="1">
    <location>
        <begin position="225"/>
        <end position="249"/>
    </location>
</feature>
<comment type="caution">
    <text evidence="2">The sequence shown here is derived from an EMBL/GenBank/DDBJ whole genome shotgun (WGS) entry which is preliminary data.</text>
</comment>